<feature type="compositionally biased region" description="Basic and acidic residues" evidence="7">
    <location>
        <begin position="46"/>
        <end position="74"/>
    </location>
</feature>
<keyword evidence="10" id="KW-1185">Reference proteome</keyword>
<protein>
    <recommendedName>
        <fullName evidence="6">Protein HflK</fullName>
    </recommendedName>
</protein>
<accession>A0A1H7N835</accession>
<evidence type="ECO:0000313" key="9">
    <source>
        <dbReference type="EMBL" id="SEL19128.1"/>
    </source>
</evidence>
<dbReference type="PANTHER" id="PTHR43327">
    <property type="entry name" value="STOMATIN-LIKE PROTEIN 2, MITOCHONDRIAL"/>
    <property type="match status" value="1"/>
</dbReference>
<feature type="transmembrane region" description="Helical" evidence="6">
    <location>
        <begin position="104"/>
        <end position="125"/>
    </location>
</feature>
<feature type="compositionally biased region" description="Low complexity" evidence="7">
    <location>
        <begin position="436"/>
        <end position="460"/>
    </location>
</feature>
<keyword evidence="4 6" id="KW-1133">Transmembrane helix</keyword>
<dbReference type="SUPFAM" id="SSF117892">
    <property type="entry name" value="Band 7/SPFH domain"/>
    <property type="match status" value="1"/>
</dbReference>
<keyword evidence="9" id="KW-0645">Protease</keyword>
<evidence type="ECO:0000256" key="1">
    <source>
        <dbReference type="ARBA" id="ARBA00004167"/>
    </source>
</evidence>
<dbReference type="InterPro" id="IPR036013">
    <property type="entry name" value="Band_7/SPFH_dom_sf"/>
</dbReference>
<name>A0A1H7N835_9BURK</name>
<reference evidence="10" key="1">
    <citation type="submission" date="2016-10" db="EMBL/GenBank/DDBJ databases">
        <authorList>
            <person name="Varghese N."/>
            <person name="Submissions S."/>
        </authorList>
    </citation>
    <scope>NUCLEOTIDE SEQUENCE [LARGE SCALE GENOMIC DNA]</scope>
    <source>
        <strain evidence="10">LMG 26416</strain>
    </source>
</reference>
<feature type="compositionally biased region" description="Low complexity" evidence="7">
    <location>
        <begin position="418"/>
        <end position="428"/>
    </location>
</feature>
<dbReference type="InterPro" id="IPR001107">
    <property type="entry name" value="Band_7"/>
</dbReference>
<evidence type="ECO:0000256" key="3">
    <source>
        <dbReference type="ARBA" id="ARBA00022692"/>
    </source>
</evidence>
<dbReference type="GO" id="GO:0016020">
    <property type="term" value="C:membrane"/>
    <property type="evidence" value="ECO:0007669"/>
    <property type="project" value="UniProtKB-SubCell"/>
</dbReference>
<keyword evidence="3 6" id="KW-0812">Transmembrane</keyword>
<dbReference type="Pfam" id="PF01145">
    <property type="entry name" value="Band_7"/>
    <property type="match status" value="1"/>
</dbReference>
<evidence type="ECO:0000313" key="10">
    <source>
        <dbReference type="Proteomes" id="UP000199120"/>
    </source>
</evidence>
<evidence type="ECO:0000259" key="8">
    <source>
        <dbReference type="SMART" id="SM00244"/>
    </source>
</evidence>
<sequence>MQRPAVNSGERTQVNDYNKRTGWQRARAIFSLNDPRWGRGDGNGQRQDESRRPQGSDKGDGPPDLDEMWRDFNRRLSSLFGRKGKGRGPGGVGPRPDGGHGARIGVGIVIGVLIAIYLGSGVFVVQEGQAGVVLQFGQYRHTVGQGVHWRLPYPFQTHETVNIGQVRSVEIGRSNLVRPANVKDASVLTRDGDILEVRFTVQYQVKQPTDYLFHSVDPDLSVTRAAQAAVRTVVGAHGTSDLLYEEDREPIRAQLADAIQSSLDASRTGLEVTGVTIQGVQAPDQVQAAFDDAAKAHQDRERAKRDAQAYADQLLPKAQADAARMIEDAKAYSDQVVAQSQGDAERFTRVYEQYAKAPAVIRHRMYLDTMQHIYSNATKVFVDSKSGNNVLYLPLDRIADAGRQRAAAENGASAAPAAGAAAAQAGDAQGQGQGQGQTQAQGPADGPAAPASDAAAGAAGNSLRSRDALRNRSRQDDVQ</sequence>
<dbReference type="STRING" id="416943.SAMN05445871_1577"/>
<dbReference type="Gene3D" id="3.30.479.30">
    <property type="entry name" value="Band 7 domain"/>
    <property type="match status" value="1"/>
</dbReference>
<comment type="subunit">
    <text evidence="6">HflC and HflK may interact to form a multimeric complex.</text>
</comment>
<feature type="compositionally biased region" description="Basic and acidic residues" evidence="7">
    <location>
        <begin position="464"/>
        <end position="479"/>
    </location>
</feature>
<keyword evidence="9" id="KW-0378">Hydrolase</keyword>
<keyword evidence="5 6" id="KW-0472">Membrane</keyword>
<feature type="region of interest" description="Disordered" evidence="7">
    <location>
        <begin position="1"/>
        <end position="20"/>
    </location>
</feature>
<organism evidence="9 10">
    <name type="scientific">Paraburkholderia caballeronis</name>
    <dbReference type="NCBI Taxonomy" id="416943"/>
    <lineage>
        <taxon>Bacteria</taxon>
        <taxon>Pseudomonadati</taxon>
        <taxon>Pseudomonadota</taxon>
        <taxon>Betaproteobacteria</taxon>
        <taxon>Burkholderiales</taxon>
        <taxon>Burkholderiaceae</taxon>
        <taxon>Paraburkholderia</taxon>
    </lineage>
</organism>
<dbReference type="Pfam" id="PF12221">
    <property type="entry name" value="HflK_N"/>
    <property type="match status" value="1"/>
</dbReference>
<dbReference type="PANTHER" id="PTHR43327:SF2">
    <property type="entry name" value="MODULATOR OF FTSH PROTEASE HFLK"/>
    <property type="match status" value="1"/>
</dbReference>
<evidence type="ECO:0000256" key="7">
    <source>
        <dbReference type="SAM" id="MobiDB-lite"/>
    </source>
</evidence>
<evidence type="ECO:0000256" key="2">
    <source>
        <dbReference type="ARBA" id="ARBA00006971"/>
    </source>
</evidence>
<dbReference type="InterPro" id="IPR010201">
    <property type="entry name" value="HflK"/>
</dbReference>
<dbReference type="Proteomes" id="UP000199120">
    <property type="component" value="Unassembled WGS sequence"/>
</dbReference>
<dbReference type="GO" id="GO:0006508">
    <property type="term" value="P:proteolysis"/>
    <property type="evidence" value="ECO:0007669"/>
    <property type="project" value="UniProtKB-KW"/>
</dbReference>
<comment type="function">
    <text evidence="6">HflC and HflK could encode or regulate a protease.</text>
</comment>
<feature type="domain" description="Band 7" evidence="8">
    <location>
        <begin position="120"/>
        <end position="294"/>
    </location>
</feature>
<proteinExistence type="inferred from homology"/>
<dbReference type="CDD" id="cd03404">
    <property type="entry name" value="SPFH_HflK"/>
    <property type="match status" value="1"/>
</dbReference>
<comment type="subcellular location">
    <subcellularLocation>
        <location evidence="1">Membrane</location>
        <topology evidence="1">Single-pass membrane protein</topology>
    </subcellularLocation>
</comment>
<evidence type="ECO:0000256" key="6">
    <source>
        <dbReference type="RuleBase" id="RU364113"/>
    </source>
</evidence>
<dbReference type="NCBIfam" id="TIGR01933">
    <property type="entry name" value="hflK"/>
    <property type="match status" value="1"/>
</dbReference>
<comment type="similarity">
    <text evidence="2 6">Belongs to the band 7/mec-2 family. HflK subfamily.</text>
</comment>
<feature type="region of interest" description="Disordered" evidence="7">
    <location>
        <begin position="418"/>
        <end position="479"/>
    </location>
</feature>
<evidence type="ECO:0000256" key="5">
    <source>
        <dbReference type="ARBA" id="ARBA00023136"/>
    </source>
</evidence>
<dbReference type="InterPro" id="IPR050710">
    <property type="entry name" value="Band7/mec-2_domain"/>
</dbReference>
<dbReference type="InterPro" id="IPR020980">
    <property type="entry name" value="Membrane_HflK_N"/>
</dbReference>
<dbReference type="SMART" id="SM00244">
    <property type="entry name" value="PHB"/>
    <property type="match status" value="1"/>
</dbReference>
<dbReference type="AlphaFoldDB" id="A0A1H7N835"/>
<gene>
    <name evidence="9" type="ORF">SAMN05192542_105351</name>
</gene>
<feature type="region of interest" description="Disordered" evidence="7">
    <location>
        <begin position="30"/>
        <end position="100"/>
    </location>
</feature>
<dbReference type="EMBL" id="FOAJ01000005">
    <property type="protein sequence ID" value="SEL19128.1"/>
    <property type="molecule type" value="Genomic_DNA"/>
</dbReference>
<evidence type="ECO:0000256" key="4">
    <source>
        <dbReference type="ARBA" id="ARBA00022989"/>
    </source>
</evidence>
<dbReference type="GO" id="GO:0008233">
    <property type="term" value="F:peptidase activity"/>
    <property type="evidence" value="ECO:0007669"/>
    <property type="project" value="UniProtKB-KW"/>
</dbReference>